<proteinExistence type="predicted"/>
<keyword evidence="3" id="KW-1185">Reference proteome</keyword>
<name>A0ABZ2Q9D9_9FLAO</name>
<evidence type="ECO:0000313" key="3">
    <source>
        <dbReference type="Proteomes" id="UP001447857"/>
    </source>
</evidence>
<evidence type="ECO:0008006" key="4">
    <source>
        <dbReference type="Google" id="ProtNLM"/>
    </source>
</evidence>
<sequence>MKKKYLGIVVSFFLFLLIAFIILTKVNFLNYRSPKTYNEIDRITLNDFRGLEFFQNSLYGNEHFAYIKTTIDYGFEKDSIKVESFFHPSSSYVYNRKAFSNELLNHELYHFKITELYVRMIKMQISNGKKRSKNEIEYLIDELKNEERQFQLKYDDDTFHSYVLHEQKKYEKNIDSLLTFYNNFKNPKVRVYEK</sequence>
<evidence type="ECO:0000256" key="1">
    <source>
        <dbReference type="SAM" id="Phobius"/>
    </source>
</evidence>
<organism evidence="2 3">
    <name type="scientific">Flavobacterium ginsenosidimutans</name>
    <dbReference type="NCBI Taxonomy" id="687844"/>
    <lineage>
        <taxon>Bacteria</taxon>
        <taxon>Pseudomonadati</taxon>
        <taxon>Bacteroidota</taxon>
        <taxon>Flavobacteriia</taxon>
        <taxon>Flavobacteriales</taxon>
        <taxon>Flavobacteriaceae</taxon>
        <taxon>Flavobacterium</taxon>
    </lineage>
</organism>
<keyword evidence="1" id="KW-1133">Transmembrane helix</keyword>
<dbReference type="RefSeq" id="WP_338840320.1">
    <property type="nucleotide sequence ID" value="NZ_CP147988.1"/>
</dbReference>
<feature type="transmembrane region" description="Helical" evidence="1">
    <location>
        <begin position="6"/>
        <end position="28"/>
    </location>
</feature>
<evidence type="ECO:0000313" key="2">
    <source>
        <dbReference type="EMBL" id="WXK49837.1"/>
    </source>
</evidence>
<dbReference type="Proteomes" id="UP001447857">
    <property type="component" value="Chromosome"/>
</dbReference>
<keyword evidence="1" id="KW-0472">Membrane</keyword>
<reference evidence="2 3" key="1">
    <citation type="submission" date="2024-02" db="EMBL/GenBank/DDBJ databases">
        <title>complete genome of Flavobacterium ginsenosidimutans Str. YTB16.</title>
        <authorList>
            <person name="Wang Q."/>
        </authorList>
    </citation>
    <scope>NUCLEOTIDE SEQUENCE [LARGE SCALE GENOMIC DNA]</scope>
    <source>
        <strain evidence="2 3">YTB16</strain>
    </source>
</reference>
<protein>
    <recommendedName>
        <fullName evidence="4">DUF922 domain-containing protein</fullName>
    </recommendedName>
</protein>
<dbReference type="EMBL" id="CP147988">
    <property type="protein sequence ID" value="WXK49837.1"/>
    <property type="molecule type" value="Genomic_DNA"/>
</dbReference>
<gene>
    <name evidence="2" type="ORF">V6624_22720</name>
</gene>
<accession>A0ABZ2Q9D9</accession>
<keyword evidence="1" id="KW-0812">Transmembrane</keyword>